<feature type="domain" description="Polycystin" evidence="9">
    <location>
        <begin position="13"/>
        <end position="141"/>
    </location>
</feature>
<dbReference type="PRINTS" id="PR01433">
    <property type="entry name" value="POLYCYSTIN2"/>
</dbReference>
<feature type="transmembrane region" description="Helical" evidence="7">
    <location>
        <begin position="180"/>
        <end position="206"/>
    </location>
</feature>
<evidence type="ECO:0000256" key="4">
    <source>
        <dbReference type="ARBA" id="ARBA00022989"/>
    </source>
</evidence>
<keyword evidence="5 7" id="KW-0472">Membrane</keyword>
<evidence type="ECO:0000256" key="6">
    <source>
        <dbReference type="ARBA" id="ARBA00023180"/>
    </source>
</evidence>
<dbReference type="InterPro" id="IPR003915">
    <property type="entry name" value="PKD_2"/>
</dbReference>
<protein>
    <submittedName>
        <fullName evidence="10">Uncharacterized protein</fullName>
    </submittedName>
</protein>
<accession>V4AYC3</accession>
<dbReference type="GO" id="GO:0005509">
    <property type="term" value="F:calcium ion binding"/>
    <property type="evidence" value="ECO:0007669"/>
    <property type="project" value="InterPro"/>
</dbReference>
<dbReference type="Pfam" id="PF20519">
    <property type="entry name" value="Polycystin_dom"/>
    <property type="match status" value="1"/>
</dbReference>
<evidence type="ECO:0000256" key="7">
    <source>
        <dbReference type="SAM" id="Phobius"/>
    </source>
</evidence>
<keyword evidence="6" id="KW-0325">Glycoprotein</keyword>
<dbReference type="KEGG" id="lgi:LOTGIDRAFT_142597"/>
<dbReference type="STRING" id="225164.V4AYC3"/>
<evidence type="ECO:0000313" key="10">
    <source>
        <dbReference type="EMBL" id="ESO98631.1"/>
    </source>
</evidence>
<dbReference type="OrthoDB" id="444119at2759"/>
<dbReference type="InterPro" id="IPR046791">
    <property type="entry name" value="Polycystin_dom"/>
</dbReference>
<gene>
    <name evidence="10" type="ORF">LOTGIDRAFT_142597</name>
</gene>
<keyword evidence="11" id="KW-1185">Reference proteome</keyword>
<sequence>MNLIEGYSYYWPYTSSQSETADYCPGWNPQPCSLDTRLRSSTLDAWLHATSEDAWGMPISGHLDLYQGDGYFLEMSVNRDVSMDKLKEIKNYGWLDRQTRAVFVEFSLYNANKNLLTFVQLIAEFPEFGSVLTWKQIQTLRVFQNVGPIGAFIILCEIIVLIILMVFGYKCIKLLIKQKFAFFISFWNIMDLLTFITTIFGVAFFICREVYSSLTLTKFRADPKKFVNFEHIVLWDSLFVHSLSFLVFTATIGMLRILGYNRRFTMIGEVLRASAKGLIGFAFVFGIFYFAYIASGYVLFMTKLKQFRSPMDAGVSIFTYLLGKNQLGMMLGASDGLGALYFFTLVFFVILILLTMFQAIMNNTMTVVRSNVTSIPPPYGIVNVLTNIYKSVITDWIPSGMIKKNVEEEKQQGNSLLHVFHECFTDHFYPITIMIM</sequence>
<dbReference type="PANTHER" id="PTHR10877:SF150">
    <property type="entry name" value="REJ DOMAIN-CONTAINING PROTEIN"/>
    <property type="match status" value="1"/>
</dbReference>
<evidence type="ECO:0000256" key="2">
    <source>
        <dbReference type="ARBA" id="ARBA00007200"/>
    </source>
</evidence>
<evidence type="ECO:0000259" key="8">
    <source>
        <dbReference type="Pfam" id="PF08016"/>
    </source>
</evidence>
<dbReference type="RefSeq" id="XP_009050688.1">
    <property type="nucleotide sequence ID" value="XM_009052440.1"/>
</dbReference>
<comment type="subcellular location">
    <subcellularLocation>
        <location evidence="1">Membrane</location>
        <topology evidence="1">Multi-pass membrane protein</topology>
    </subcellularLocation>
</comment>
<dbReference type="PANTHER" id="PTHR10877">
    <property type="entry name" value="POLYCYSTIN FAMILY MEMBER"/>
    <property type="match status" value="1"/>
</dbReference>
<organism evidence="10 11">
    <name type="scientific">Lottia gigantea</name>
    <name type="common">Giant owl limpet</name>
    <dbReference type="NCBI Taxonomy" id="225164"/>
    <lineage>
        <taxon>Eukaryota</taxon>
        <taxon>Metazoa</taxon>
        <taxon>Spiralia</taxon>
        <taxon>Lophotrochozoa</taxon>
        <taxon>Mollusca</taxon>
        <taxon>Gastropoda</taxon>
        <taxon>Patellogastropoda</taxon>
        <taxon>Lottioidea</taxon>
        <taxon>Lottiidae</taxon>
        <taxon>Lottia</taxon>
    </lineage>
</organism>
<dbReference type="GO" id="GO:0050982">
    <property type="term" value="P:detection of mechanical stimulus"/>
    <property type="evidence" value="ECO:0007669"/>
    <property type="project" value="TreeGrafter"/>
</dbReference>
<feature type="transmembrane region" description="Helical" evidence="7">
    <location>
        <begin position="339"/>
        <end position="360"/>
    </location>
</feature>
<keyword evidence="4 7" id="KW-1133">Transmembrane helix</keyword>
<dbReference type="Pfam" id="PF08016">
    <property type="entry name" value="PKD_channel"/>
    <property type="match status" value="1"/>
</dbReference>
<dbReference type="GO" id="GO:0016020">
    <property type="term" value="C:membrane"/>
    <property type="evidence" value="ECO:0007669"/>
    <property type="project" value="UniProtKB-SubCell"/>
</dbReference>
<evidence type="ECO:0000256" key="5">
    <source>
        <dbReference type="ARBA" id="ARBA00023136"/>
    </source>
</evidence>
<dbReference type="GeneID" id="20234593"/>
<dbReference type="OMA" id="TFILACE"/>
<proteinExistence type="inferred from homology"/>
<dbReference type="Proteomes" id="UP000030746">
    <property type="component" value="Unassembled WGS sequence"/>
</dbReference>
<dbReference type="AlphaFoldDB" id="V4AYC3"/>
<reference evidence="10 11" key="1">
    <citation type="journal article" date="2013" name="Nature">
        <title>Insights into bilaterian evolution from three spiralian genomes.</title>
        <authorList>
            <person name="Simakov O."/>
            <person name="Marletaz F."/>
            <person name="Cho S.J."/>
            <person name="Edsinger-Gonzales E."/>
            <person name="Havlak P."/>
            <person name="Hellsten U."/>
            <person name="Kuo D.H."/>
            <person name="Larsson T."/>
            <person name="Lv J."/>
            <person name="Arendt D."/>
            <person name="Savage R."/>
            <person name="Osoegawa K."/>
            <person name="de Jong P."/>
            <person name="Grimwood J."/>
            <person name="Chapman J.A."/>
            <person name="Shapiro H."/>
            <person name="Aerts A."/>
            <person name="Otillar R.P."/>
            <person name="Terry A.Y."/>
            <person name="Boore J.L."/>
            <person name="Grigoriev I.V."/>
            <person name="Lindberg D.R."/>
            <person name="Seaver E.C."/>
            <person name="Weisblat D.A."/>
            <person name="Putnam N.H."/>
            <person name="Rokhsar D.S."/>
        </authorList>
    </citation>
    <scope>NUCLEOTIDE SEQUENCE [LARGE SCALE GENOMIC DNA]</scope>
</reference>
<evidence type="ECO:0000259" key="9">
    <source>
        <dbReference type="Pfam" id="PF20519"/>
    </source>
</evidence>
<dbReference type="CTD" id="20234593"/>
<dbReference type="EMBL" id="KB201234">
    <property type="protein sequence ID" value="ESO98631.1"/>
    <property type="molecule type" value="Genomic_DNA"/>
</dbReference>
<feature type="transmembrane region" description="Helical" evidence="7">
    <location>
        <begin position="146"/>
        <end position="168"/>
    </location>
</feature>
<dbReference type="GO" id="GO:0005262">
    <property type="term" value="F:calcium channel activity"/>
    <property type="evidence" value="ECO:0007669"/>
    <property type="project" value="TreeGrafter"/>
</dbReference>
<evidence type="ECO:0000256" key="3">
    <source>
        <dbReference type="ARBA" id="ARBA00022692"/>
    </source>
</evidence>
<dbReference type="HOGENOM" id="CLU_012097_1_1_1"/>
<feature type="transmembrane region" description="Helical" evidence="7">
    <location>
        <begin position="278"/>
        <end position="300"/>
    </location>
</feature>
<name>V4AYC3_LOTGI</name>
<comment type="similarity">
    <text evidence="2">Belongs to the polycystin family.</text>
</comment>
<feature type="domain" description="Polycystin cation channel PKD1/PKD2" evidence="8">
    <location>
        <begin position="150"/>
        <end position="368"/>
    </location>
</feature>
<evidence type="ECO:0000256" key="1">
    <source>
        <dbReference type="ARBA" id="ARBA00004141"/>
    </source>
</evidence>
<dbReference type="InterPro" id="IPR013122">
    <property type="entry name" value="PKD1_2_channel"/>
</dbReference>
<feature type="transmembrane region" description="Helical" evidence="7">
    <location>
        <begin position="238"/>
        <end position="258"/>
    </location>
</feature>
<dbReference type="InterPro" id="IPR051223">
    <property type="entry name" value="Polycystin"/>
</dbReference>
<keyword evidence="3 7" id="KW-0812">Transmembrane</keyword>
<evidence type="ECO:0000313" key="11">
    <source>
        <dbReference type="Proteomes" id="UP000030746"/>
    </source>
</evidence>